<reference evidence="1" key="2">
    <citation type="submission" date="2020-06" db="EMBL/GenBank/DDBJ databases">
        <authorList>
            <person name="Sheffer M."/>
        </authorList>
    </citation>
    <scope>NUCLEOTIDE SEQUENCE</scope>
</reference>
<keyword evidence="2" id="KW-1185">Reference proteome</keyword>
<dbReference type="EMBL" id="JABXBU010000015">
    <property type="protein sequence ID" value="KAF8787127.1"/>
    <property type="molecule type" value="Genomic_DNA"/>
</dbReference>
<protein>
    <submittedName>
        <fullName evidence="1">Uncharacterized protein</fullName>
    </submittedName>
</protein>
<dbReference type="AlphaFoldDB" id="A0A8T0F7I6"/>
<dbReference type="Proteomes" id="UP000807504">
    <property type="component" value="Unassembled WGS sequence"/>
</dbReference>
<accession>A0A8T0F7I6</accession>
<comment type="caution">
    <text evidence="1">The sequence shown here is derived from an EMBL/GenBank/DDBJ whole genome shotgun (WGS) entry which is preliminary data.</text>
</comment>
<organism evidence="1 2">
    <name type="scientific">Argiope bruennichi</name>
    <name type="common">Wasp spider</name>
    <name type="synonym">Aranea bruennichi</name>
    <dbReference type="NCBI Taxonomy" id="94029"/>
    <lineage>
        <taxon>Eukaryota</taxon>
        <taxon>Metazoa</taxon>
        <taxon>Ecdysozoa</taxon>
        <taxon>Arthropoda</taxon>
        <taxon>Chelicerata</taxon>
        <taxon>Arachnida</taxon>
        <taxon>Araneae</taxon>
        <taxon>Araneomorphae</taxon>
        <taxon>Entelegynae</taxon>
        <taxon>Araneoidea</taxon>
        <taxon>Araneidae</taxon>
        <taxon>Argiope</taxon>
    </lineage>
</organism>
<evidence type="ECO:0000313" key="2">
    <source>
        <dbReference type="Proteomes" id="UP000807504"/>
    </source>
</evidence>
<evidence type="ECO:0000313" key="1">
    <source>
        <dbReference type="EMBL" id="KAF8787127.1"/>
    </source>
</evidence>
<sequence length="292" mass="33535">MVFSIEKFSSSLCLAHATALSLDDLPSTCFELTDDTEIILGVIDKLSDMFEKQLNSIAEKILDVSEYDFELFMDAFLSRCLIISDEPCFLSFLLICSLIEITAGTIFTEQQCLTYAVICSLCLRSVYERCYKELFDEKEETECFDSFCRSIIPFLDDEEDSKLLLSIEQQKQISLLLSKAINMDYDNLILSNSDMRILHQTIDIINMKDFLLNPYEQVGICCVRNNTMDLENEMDSKSSVEREDSSSRENKICALCGGKCFRYLELYRSEMLQQELSVDNDRSNCNGRCESK</sequence>
<reference evidence="1" key="1">
    <citation type="journal article" date="2020" name="bioRxiv">
        <title>Chromosome-level reference genome of the European wasp spider Argiope bruennichi: a resource for studies on range expansion and evolutionary adaptation.</title>
        <authorList>
            <person name="Sheffer M.M."/>
            <person name="Hoppe A."/>
            <person name="Krehenwinkel H."/>
            <person name="Uhl G."/>
            <person name="Kuss A.W."/>
            <person name="Jensen L."/>
            <person name="Jensen C."/>
            <person name="Gillespie R.G."/>
            <person name="Hoff K.J."/>
            <person name="Prost S."/>
        </authorList>
    </citation>
    <scope>NUCLEOTIDE SEQUENCE</scope>
</reference>
<name>A0A8T0F7I6_ARGBR</name>
<gene>
    <name evidence="1" type="ORF">HNY73_008755</name>
</gene>
<proteinExistence type="predicted"/>